<feature type="domain" description="Metallo-beta-lactamase" evidence="2">
    <location>
        <begin position="94"/>
        <end position="278"/>
    </location>
</feature>
<evidence type="ECO:0000259" key="2">
    <source>
        <dbReference type="SMART" id="SM00849"/>
    </source>
</evidence>
<dbReference type="Gene3D" id="3.60.15.10">
    <property type="entry name" value="Ribonuclease Z/Hydroxyacylglutathione hydrolase-like"/>
    <property type="match status" value="1"/>
</dbReference>
<comment type="caution">
    <text evidence="3">The sequence shown here is derived from an EMBL/GenBank/DDBJ whole genome shotgun (WGS) entry which is preliminary data.</text>
</comment>
<dbReference type="AlphaFoldDB" id="A0A437H1T5"/>
<protein>
    <submittedName>
        <fullName evidence="3">Subclass B3 metallo-beta-lactamase</fullName>
    </submittedName>
</protein>
<dbReference type="PANTHER" id="PTHR42951:SF17">
    <property type="entry name" value="METALLO-BETA-LACTAMASE DOMAIN-CONTAINING PROTEIN"/>
    <property type="match status" value="1"/>
</dbReference>
<evidence type="ECO:0000313" key="3">
    <source>
        <dbReference type="EMBL" id="RVQ69473.1"/>
    </source>
</evidence>
<gene>
    <name evidence="3" type="primary">bla</name>
    <name evidence="3" type="ORF">EKN06_04685</name>
</gene>
<reference evidence="3 4" key="1">
    <citation type="submission" date="2018-12" db="EMBL/GenBank/DDBJ databases">
        <title>Croceicoccus ponticola sp. nov., a lipolytic bacterium isolated from seawater.</title>
        <authorList>
            <person name="Yoon J.-H."/>
        </authorList>
    </citation>
    <scope>NUCLEOTIDE SEQUENCE [LARGE SCALE GENOMIC DNA]</scope>
    <source>
        <strain evidence="3 4">GM-16</strain>
    </source>
</reference>
<keyword evidence="1" id="KW-0732">Signal</keyword>
<name>A0A437H1T5_9SPHN</name>
<dbReference type="InterPro" id="IPR001279">
    <property type="entry name" value="Metallo-B-lactamas"/>
</dbReference>
<dbReference type="Proteomes" id="UP000283003">
    <property type="component" value="Unassembled WGS sequence"/>
</dbReference>
<keyword evidence="4" id="KW-1185">Reference proteome</keyword>
<dbReference type="InterPro" id="IPR050855">
    <property type="entry name" value="NDM-1-like"/>
</dbReference>
<feature type="chain" id="PRO_5019362401" evidence="1">
    <location>
        <begin position="38"/>
        <end position="326"/>
    </location>
</feature>
<sequence>MTQSPKSPTPRRTLTRTTFARTVCAPILASGALIMLAACVQTGGADAVGGEQDVVPALAPAAAYADECADWDVWDKPGPPFRVFGNTHYVGTCGISAVLVTGDKGHVLIDTGTEAGADAVLANVDRLGFAPGDIRILLISHEHHDHVGGAAQVAERTRARVMAGEVAAKVLTSGNVGPDDPHYGIHPDMTPVAAIETIAVDQPVTLGNLALRMVPTPGHTNGAVSWQWRSCEGTACRTIVYADSLTPVSRDDYRFSDHPDYVAAFRQSIAAVAALDCHILLTPHPSASAMRERIVGGSLARPGSCRAYAEQATIALDSRLAKEAAQ</sequence>
<feature type="signal peptide" evidence="1">
    <location>
        <begin position="1"/>
        <end position="37"/>
    </location>
</feature>
<dbReference type="SMART" id="SM00849">
    <property type="entry name" value="Lactamase_B"/>
    <property type="match status" value="1"/>
</dbReference>
<dbReference type="Pfam" id="PF00753">
    <property type="entry name" value="Lactamase_B"/>
    <property type="match status" value="1"/>
</dbReference>
<dbReference type="EMBL" id="RXOL01000001">
    <property type="protein sequence ID" value="RVQ69473.1"/>
    <property type="molecule type" value="Genomic_DNA"/>
</dbReference>
<proteinExistence type="predicted"/>
<evidence type="ECO:0000313" key="4">
    <source>
        <dbReference type="Proteomes" id="UP000283003"/>
    </source>
</evidence>
<accession>A0A437H1T5</accession>
<dbReference type="InterPro" id="IPR036866">
    <property type="entry name" value="RibonucZ/Hydroxyglut_hydro"/>
</dbReference>
<dbReference type="NCBIfam" id="NF033105">
    <property type="entry name" value="bla_subclass_B3"/>
    <property type="match status" value="1"/>
</dbReference>
<dbReference type="SUPFAM" id="SSF56281">
    <property type="entry name" value="Metallo-hydrolase/oxidoreductase"/>
    <property type="match status" value="1"/>
</dbReference>
<evidence type="ECO:0000256" key="1">
    <source>
        <dbReference type="SAM" id="SignalP"/>
    </source>
</evidence>
<dbReference type="CDD" id="cd16315">
    <property type="entry name" value="EVM-1-like_MBL-B3"/>
    <property type="match status" value="1"/>
</dbReference>
<dbReference type="PANTHER" id="PTHR42951">
    <property type="entry name" value="METALLO-BETA-LACTAMASE DOMAIN-CONTAINING"/>
    <property type="match status" value="1"/>
</dbReference>
<organism evidence="3 4">
    <name type="scientific">Croceicoccus ponticola</name>
    <dbReference type="NCBI Taxonomy" id="2217664"/>
    <lineage>
        <taxon>Bacteria</taxon>
        <taxon>Pseudomonadati</taxon>
        <taxon>Pseudomonadota</taxon>
        <taxon>Alphaproteobacteria</taxon>
        <taxon>Sphingomonadales</taxon>
        <taxon>Erythrobacteraceae</taxon>
        <taxon>Croceicoccus</taxon>
    </lineage>
</organism>
<dbReference type="RefSeq" id="WP_127611663.1">
    <property type="nucleotide sequence ID" value="NZ_RXOL01000001.1"/>
</dbReference>
<dbReference type="OrthoDB" id="9773738at2"/>
<dbReference type="NCBIfam" id="NF012229">
    <property type="entry name" value="bla_class_B_core"/>
    <property type="match status" value="1"/>
</dbReference>